<comment type="similarity">
    <text evidence="3">Belongs to the peptidase M50B family.</text>
</comment>
<dbReference type="GO" id="GO:0046872">
    <property type="term" value="F:metal ion binding"/>
    <property type="evidence" value="ECO:0007669"/>
    <property type="project" value="UniProtKB-KW"/>
</dbReference>
<reference evidence="16" key="1">
    <citation type="submission" date="2017-09" db="EMBL/GenBank/DDBJ databases">
        <title>Depth-based differentiation of microbial function through sediment-hosted aquifers and enrichment of novel symbionts in the deep terrestrial subsurface.</title>
        <authorList>
            <person name="Probst A.J."/>
            <person name="Ladd B."/>
            <person name="Jarett J.K."/>
            <person name="Geller-Mcgrath D.E."/>
            <person name="Sieber C.M.K."/>
            <person name="Emerson J.B."/>
            <person name="Anantharaman K."/>
            <person name="Thomas B.C."/>
            <person name="Malmstrom R."/>
            <person name="Stieglmeier M."/>
            <person name="Klingl A."/>
            <person name="Woyke T."/>
            <person name="Ryan C.M."/>
            <person name="Banfield J.F."/>
        </authorList>
    </citation>
    <scope>NUCLEOTIDE SEQUENCE [LARGE SCALE GENOMIC DNA]</scope>
</reference>
<feature type="transmembrane region" description="Helical" evidence="13">
    <location>
        <begin position="122"/>
        <end position="142"/>
    </location>
</feature>
<feature type="transmembrane region" description="Helical" evidence="13">
    <location>
        <begin position="51"/>
        <end position="72"/>
    </location>
</feature>
<feature type="transmembrane region" description="Helical" evidence="13">
    <location>
        <begin position="92"/>
        <end position="115"/>
    </location>
</feature>
<dbReference type="AlphaFoldDB" id="A0A2M7VI12"/>
<evidence type="ECO:0000259" key="14">
    <source>
        <dbReference type="Pfam" id="PF02163"/>
    </source>
</evidence>
<comment type="cofactor">
    <cofactor evidence="1">
        <name>Zn(2+)</name>
        <dbReference type="ChEBI" id="CHEBI:29105"/>
    </cofactor>
</comment>
<keyword evidence="5 15" id="KW-0645">Protease</keyword>
<feature type="domain" description="Peptidase M50" evidence="14">
    <location>
        <begin position="122"/>
        <end position="183"/>
    </location>
</feature>
<dbReference type="PANTHER" id="PTHR35864:SF1">
    <property type="entry name" value="ZINC METALLOPROTEASE YWHC-RELATED"/>
    <property type="match status" value="1"/>
</dbReference>
<dbReference type="CDD" id="cd06158">
    <property type="entry name" value="S2P-M50_like_1"/>
    <property type="match status" value="1"/>
</dbReference>
<evidence type="ECO:0000256" key="11">
    <source>
        <dbReference type="ARBA" id="ARBA00023049"/>
    </source>
</evidence>
<dbReference type="Proteomes" id="UP000229364">
    <property type="component" value="Unassembled WGS sequence"/>
</dbReference>
<evidence type="ECO:0000256" key="4">
    <source>
        <dbReference type="ARBA" id="ARBA00022475"/>
    </source>
</evidence>
<name>A0A2M7VI12_9BACT</name>
<dbReference type="GO" id="GO:0006508">
    <property type="term" value="P:proteolysis"/>
    <property type="evidence" value="ECO:0007669"/>
    <property type="project" value="UniProtKB-KW"/>
</dbReference>
<evidence type="ECO:0000256" key="1">
    <source>
        <dbReference type="ARBA" id="ARBA00001947"/>
    </source>
</evidence>
<dbReference type="GO" id="GO:0005886">
    <property type="term" value="C:plasma membrane"/>
    <property type="evidence" value="ECO:0007669"/>
    <property type="project" value="UniProtKB-SubCell"/>
</dbReference>
<accession>A0A2M7VI12</accession>
<gene>
    <name evidence="15" type="ORF">COX74_02465</name>
</gene>
<proteinExistence type="inferred from homology"/>
<protein>
    <submittedName>
        <fullName evidence="15">Site-2 protease family protein</fullName>
    </submittedName>
</protein>
<dbReference type="Pfam" id="PF02163">
    <property type="entry name" value="Peptidase_M50"/>
    <property type="match status" value="1"/>
</dbReference>
<keyword evidence="12 13" id="KW-0472">Membrane</keyword>
<evidence type="ECO:0000256" key="2">
    <source>
        <dbReference type="ARBA" id="ARBA00004651"/>
    </source>
</evidence>
<evidence type="ECO:0000256" key="7">
    <source>
        <dbReference type="ARBA" id="ARBA00022723"/>
    </source>
</evidence>
<evidence type="ECO:0000256" key="8">
    <source>
        <dbReference type="ARBA" id="ARBA00022801"/>
    </source>
</evidence>
<evidence type="ECO:0000313" key="16">
    <source>
        <dbReference type="Proteomes" id="UP000229364"/>
    </source>
</evidence>
<dbReference type="EMBL" id="PFPR01000060">
    <property type="protein sequence ID" value="PJA01485.1"/>
    <property type="molecule type" value="Genomic_DNA"/>
</dbReference>
<keyword evidence="8" id="KW-0378">Hydrolase</keyword>
<keyword evidence="7" id="KW-0479">Metal-binding</keyword>
<sequence length="206" mass="22736">MLINALFTDPISYLMMAVSLLFALTVHEYAHAQVADWQGDHTARAMGRLTLNPLAHLDAVGALFIFTMGFGWGKPVPFSPYGLRNKKWGPSLVAIAGPLSNFIMAVVVGMILRFGHLGGERLLAFFAMFVWLNVLLGVFNLIPVPPLDGSHLALALWPWKWEKRRVLFMQGGLMAVFAAIIFMMFIGGPYIAQPLFSLITGLPMGF</sequence>
<evidence type="ECO:0000313" key="15">
    <source>
        <dbReference type="EMBL" id="PJA01485.1"/>
    </source>
</evidence>
<comment type="subcellular location">
    <subcellularLocation>
        <location evidence="2">Cell membrane</location>
        <topology evidence="2">Multi-pass membrane protein</topology>
    </subcellularLocation>
</comment>
<evidence type="ECO:0000256" key="9">
    <source>
        <dbReference type="ARBA" id="ARBA00022833"/>
    </source>
</evidence>
<organism evidence="15 16">
    <name type="scientific">bacterium (Candidatus Gribaldobacteria) CG_4_10_14_0_2_um_filter_41_16</name>
    <dbReference type="NCBI Taxonomy" id="2014265"/>
    <lineage>
        <taxon>Bacteria</taxon>
        <taxon>Candidatus Gribaldobacteria</taxon>
    </lineage>
</organism>
<evidence type="ECO:0000256" key="5">
    <source>
        <dbReference type="ARBA" id="ARBA00022670"/>
    </source>
</evidence>
<evidence type="ECO:0000256" key="3">
    <source>
        <dbReference type="ARBA" id="ARBA00007931"/>
    </source>
</evidence>
<keyword evidence="6 13" id="KW-0812">Transmembrane</keyword>
<feature type="transmembrane region" description="Helical" evidence="13">
    <location>
        <begin position="12"/>
        <end position="30"/>
    </location>
</feature>
<dbReference type="PANTHER" id="PTHR35864">
    <property type="entry name" value="ZINC METALLOPROTEASE MJ0611-RELATED"/>
    <property type="match status" value="1"/>
</dbReference>
<dbReference type="InterPro" id="IPR044537">
    <property type="entry name" value="Rip2-like"/>
</dbReference>
<dbReference type="GO" id="GO:0008237">
    <property type="term" value="F:metallopeptidase activity"/>
    <property type="evidence" value="ECO:0007669"/>
    <property type="project" value="UniProtKB-KW"/>
</dbReference>
<keyword evidence="9" id="KW-0862">Zinc</keyword>
<dbReference type="InterPro" id="IPR052348">
    <property type="entry name" value="Metallopeptidase_M50B"/>
</dbReference>
<keyword evidence="10 13" id="KW-1133">Transmembrane helix</keyword>
<keyword evidence="11" id="KW-0482">Metalloprotease</keyword>
<evidence type="ECO:0000256" key="13">
    <source>
        <dbReference type="SAM" id="Phobius"/>
    </source>
</evidence>
<feature type="transmembrane region" description="Helical" evidence="13">
    <location>
        <begin position="167"/>
        <end position="192"/>
    </location>
</feature>
<comment type="caution">
    <text evidence="15">The sequence shown here is derived from an EMBL/GenBank/DDBJ whole genome shotgun (WGS) entry which is preliminary data.</text>
</comment>
<dbReference type="InterPro" id="IPR008915">
    <property type="entry name" value="Peptidase_M50"/>
</dbReference>
<evidence type="ECO:0000256" key="10">
    <source>
        <dbReference type="ARBA" id="ARBA00022989"/>
    </source>
</evidence>
<evidence type="ECO:0000256" key="6">
    <source>
        <dbReference type="ARBA" id="ARBA00022692"/>
    </source>
</evidence>
<evidence type="ECO:0000256" key="12">
    <source>
        <dbReference type="ARBA" id="ARBA00023136"/>
    </source>
</evidence>
<keyword evidence="4" id="KW-1003">Cell membrane</keyword>